<dbReference type="SMART" id="SM00387">
    <property type="entry name" value="HATPase_c"/>
    <property type="match status" value="1"/>
</dbReference>
<dbReference type="InterPro" id="IPR000014">
    <property type="entry name" value="PAS"/>
</dbReference>
<evidence type="ECO:0000256" key="9">
    <source>
        <dbReference type="SAM" id="Phobius"/>
    </source>
</evidence>
<dbReference type="Gene3D" id="3.30.565.10">
    <property type="entry name" value="Histidine kinase-like ATPase, C-terminal domain"/>
    <property type="match status" value="1"/>
</dbReference>
<evidence type="ECO:0000259" key="11">
    <source>
        <dbReference type="PROSITE" id="PS50112"/>
    </source>
</evidence>
<dbReference type="Gene3D" id="6.10.340.10">
    <property type="match status" value="1"/>
</dbReference>
<feature type="domain" description="PAC" evidence="12">
    <location>
        <begin position="743"/>
        <end position="794"/>
    </location>
</feature>
<dbReference type="SMART" id="SM00086">
    <property type="entry name" value="PAC"/>
    <property type="match status" value="3"/>
</dbReference>
<dbReference type="InterPro" id="IPR050351">
    <property type="entry name" value="BphY/WalK/GraS-like"/>
</dbReference>
<feature type="domain" description="PAC" evidence="12">
    <location>
        <begin position="462"/>
        <end position="512"/>
    </location>
</feature>
<dbReference type="SMART" id="SM00065">
    <property type="entry name" value="GAF"/>
    <property type="match status" value="1"/>
</dbReference>
<feature type="domain" description="PAS" evidence="11">
    <location>
        <begin position="392"/>
        <end position="438"/>
    </location>
</feature>
<dbReference type="PROSITE" id="PS50112">
    <property type="entry name" value="PAS"/>
    <property type="match status" value="3"/>
</dbReference>
<keyword evidence="6" id="KW-0418">Kinase</keyword>
<dbReference type="SMART" id="SM00304">
    <property type="entry name" value="HAMP"/>
    <property type="match status" value="1"/>
</dbReference>
<dbReference type="SUPFAM" id="SSF55874">
    <property type="entry name" value="ATPase domain of HSP90 chaperone/DNA topoisomerase II/histidine kinase"/>
    <property type="match status" value="1"/>
</dbReference>
<dbReference type="InterPro" id="IPR003018">
    <property type="entry name" value="GAF"/>
</dbReference>
<dbReference type="PRINTS" id="PR00344">
    <property type="entry name" value="BCTRLSENSOR"/>
</dbReference>
<keyword evidence="15" id="KW-1185">Reference proteome</keyword>
<dbReference type="PANTHER" id="PTHR42878:SF15">
    <property type="entry name" value="BACTERIOPHYTOCHROME"/>
    <property type="match status" value="1"/>
</dbReference>
<dbReference type="EC" id="2.7.13.3" evidence="3"/>
<organism evidence="14 15">
    <name type="scientific">Geobacter benzoatilyticus</name>
    <dbReference type="NCBI Taxonomy" id="2815309"/>
    <lineage>
        <taxon>Bacteria</taxon>
        <taxon>Pseudomonadati</taxon>
        <taxon>Thermodesulfobacteriota</taxon>
        <taxon>Desulfuromonadia</taxon>
        <taxon>Geobacterales</taxon>
        <taxon>Geobacteraceae</taxon>
        <taxon>Geobacter</taxon>
    </lineage>
</organism>
<dbReference type="InterPro" id="IPR036890">
    <property type="entry name" value="HATPase_C_sf"/>
</dbReference>
<keyword evidence="8" id="KW-0175">Coiled coil</keyword>
<dbReference type="Proteomes" id="UP000663651">
    <property type="component" value="Chromosome"/>
</dbReference>
<sequence>MKLPRSIRTKVWLCVLVAFVGYLVATLSSYYSNFHFSQNLDHLRRVDFPLALKGGEVLNRYRKQLRLYEDAFVTGERDYALRANETGREIVTDLAWMVELSREHADHRYGDVHGLKSHYEAYFREASALYPRAVGGADALLNVEIARLGADGRSILVDFERVARGYISSVEYEIQRNRELARDTSLYLFVLFGTVVLLAVPAITFVANRLLIRPLDELRGMVTSFARGTLDLSTLSPSDDSDEIGSLKASFRAMVEGFRETTVSRDYVDNIIDSMSDFLVVVDTEASIHRVNRAALAMLGYDEEQLLGGQVGFLFARERDKECLRTQGLKEFVASIGMSPVEFTFQSRDGHRIPVLLSLSPMFNPDGSFQGTVFVAVDISERKRAEQTLRESEQHLKNILDSIHAGILVIDPETHTIVDANSFALAMIGAPKGLVVDRVCHKFVCVAAQGACPITDLREEIDNSERQLLRYDGTSIPILKSAVPVNYLGKKLLIESFIDISERKWAEEMLRYLTEGTASVTGEEFFRSLVRRLSSALGTRFASVTRIMGDSPRRIRTLAFWTGNGYCANLEMPLEGTPCGRVTNDGDVLFHAGNFGSIYPGAEILNRMCVESFLGVPLLDSRGNTVGHLAVMDDKPMGDDESHRFLLRIFAVRAGAELERMRADEALRESEARYKDLFENATDLIQSVSPSGEILYVNRAWRETLGYSEQEVKGMTIDRIIHPESLAHCMCEFRRIMEGESLEGVETRFVAKDGRSILVEGSINCNIVDGNPKASRGIFRDITERRQHEDTLRKYATELEQINEDLKDFAYIVSHDLRAPLVSIKGFSHELSAAVDELKGIVAALAPTIDLASRERIQRIFEQDIDEAVGFINSSSQRMDTLITAILNQSRLGRRELHAELVDMGAIVRSILNSLAHQIETSRAMVEIGTLPVITADRLAMEQIMGNLLDNALKYLEAGREGRLHVWSEESGEECLFHVRDNGRGIRAEDIPRVFELFRRAGRQDVPGEGMGLACVKTLVRRLGGRIWCESEIGAGSTFSFALPSAKQSPNCGLVCERQGIPACSPAAGMLPL</sequence>
<dbReference type="NCBIfam" id="TIGR00229">
    <property type="entry name" value="sensory_box"/>
    <property type="match status" value="3"/>
</dbReference>
<feature type="domain" description="PAS" evidence="11">
    <location>
        <begin position="670"/>
        <end position="740"/>
    </location>
</feature>
<dbReference type="SUPFAM" id="SSF47384">
    <property type="entry name" value="Homodimeric domain of signal transducing histidine kinase"/>
    <property type="match status" value="1"/>
</dbReference>
<name>A0ABX7Q4H4_9BACT</name>
<feature type="domain" description="Histidine kinase" evidence="10">
    <location>
        <begin position="812"/>
        <end position="1047"/>
    </location>
</feature>
<evidence type="ECO:0000259" key="12">
    <source>
        <dbReference type="PROSITE" id="PS50113"/>
    </source>
</evidence>
<dbReference type="PROSITE" id="PS50113">
    <property type="entry name" value="PAC"/>
    <property type="match status" value="3"/>
</dbReference>
<dbReference type="RefSeq" id="WP_207163587.1">
    <property type="nucleotide sequence ID" value="NZ_CP071382.1"/>
</dbReference>
<dbReference type="InterPro" id="IPR003660">
    <property type="entry name" value="HAMP_dom"/>
</dbReference>
<evidence type="ECO:0000256" key="2">
    <source>
        <dbReference type="ARBA" id="ARBA00004370"/>
    </source>
</evidence>
<gene>
    <name evidence="14" type="ORF">JZM60_00415</name>
</gene>
<dbReference type="InterPro" id="IPR000700">
    <property type="entry name" value="PAS-assoc_C"/>
</dbReference>
<dbReference type="InterPro" id="IPR004358">
    <property type="entry name" value="Sig_transdc_His_kin-like_C"/>
</dbReference>
<dbReference type="InterPro" id="IPR036097">
    <property type="entry name" value="HisK_dim/P_sf"/>
</dbReference>
<evidence type="ECO:0000256" key="5">
    <source>
        <dbReference type="ARBA" id="ARBA00022679"/>
    </source>
</evidence>
<feature type="domain" description="PAC" evidence="12">
    <location>
        <begin position="339"/>
        <end position="391"/>
    </location>
</feature>
<dbReference type="Gene3D" id="3.30.450.40">
    <property type="match status" value="1"/>
</dbReference>
<dbReference type="SUPFAM" id="SSF55785">
    <property type="entry name" value="PYP-like sensor domain (PAS domain)"/>
    <property type="match status" value="3"/>
</dbReference>
<dbReference type="CDD" id="cd00130">
    <property type="entry name" value="PAS"/>
    <property type="match status" value="2"/>
</dbReference>
<feature type="transmembrane region" description="Helical" evidence="9">
    <location>
        <begin position="186"/>
        <end position="211"/>
    </location>
</feature>
<dbReference type="Pfam" id="PF00672">
    <property type="entry name" value="HAMP"/>
    <property type="match status" value="1"/>
</dbReference>
<evidence type="ECO:0000256" key="8">
    <source>
        <dbReference type="SAM" id="Coils"/>
    </source>
</evidence>
<dbReference type="SUPFAM" id="SSF55781">
    <property type="entry name" value="GAF domain-like"/>
    <property type="match status" value="1"/>
</dbReference>
<dbReference type="SMART" id="SM00388">
    <property type="entry name" value="HisKA"/>
    <property type="match status" value="1"/>
</dbReference>
<dbReference type="InterPro" id="IPR003594">
    <property type="entry name" value="HATPase_dom"/>
</dbReference>
<evidence type="ECO:0000256" key="1">
    <source>
        <dbReference type="ARBA" id="ARBA00000085"/>
    </source>
</evidence>
<evidence type="ECO:0000313" key="15">
    <source>
        <dbReference type="Proteomes" id="UP000663651"/>
    </source>
</evidence>
<dbReference type="Pfam" id="PF01590">
    <property type="entry name" value="GAF"/>
    <property type="match status" value="1"/>
</dbReference>
<feature type="domain" description="HAMP" evidence="13">
    <location>
        <begin position="209"/>
        <end position="263"/>
    </location>
</feature>
<dbReference type="PROSITE" id="PS50109">
    <property type="entry name" value="HIS_KIN"/>
    <property type="match status" value="1"/>
</dbReference>
<keyword evidence="5" id="KW-0808">Transferase</keyword>
<dbReference type="Gene3D" id="1.10.287.130">
    <property type="match status" value="1"/>
</dbReference>
<dbReference type="InterPro" id="IPR001610">
    <property type="entry name" value="PAC"/>
</dbReference>
<feature type="domain" description="PAS" evidence="11">
    <location>
        <begin position="264"/>
        <end position="336"/>
    </location>
</feature>
<dbReference type="InterPro" id="IPR005467">
    <property type="entry name" value="His_kinase_dom"/>
</dbReference>
<evidence type="ECO:0000256" key="3">
    <source>
        <dbReference type="ARBA" id="ARBA00012438"/>
    </source>
</evidence>
<evidence type="ECO:0000256" key="4">
    <source>
        <dbReference type="ARBA" id="ARBA00022553"/>
    </source>
</evidence>
<dbReference type="Pfam" id="PF02518">
    <property type="entry name" value="HATPase_c"/>
    <property type="match status" value="1"/>
</dbReference>
<dbReference type="InterPro" id="IPR003661">
    <property type="entry name" value="HisK_dim/P_dom"/>
</dbReference>
<evidence type="ECO:0000313" key="14">
    <source>
        <dbReference type="EMBL" id="QSV45796.1"/>
    </source>
</evidence>
<proteinExistence type="predicted"/>
<keyword evidence="9" id="KW-0812">Transmembrane</keyword>
<dbReference type="SUPFAM" id="SSF158472">
    <property type="entry name" value="HAMP domain-like"/>
    <property type="match status" value="1"/>
</dbReference>
<dbReference type="EMBL" id="CP071382">
    <property type="protein sequence ID" value="QSV45796.1"/>
    <property type="molecule type" value="Genomic_DNA"/>
</dbReference>
<feature type="transmembrane region" description="Helical" evidence="9">
    <location>
        <begin position="12"/>
        <end position="31"/>
    </location>
</feature>
<dbReference type="CDD" id="cd00082">
    <property type="entry name" value="HisKA"/>
    <property type="match status" value="1"/>
</dbReference>
<keyword evidence="7 9" id="KW-0472">Membrane</keyword>
<dbReference type="SMART" id="SM00091">
    <property type="entry name" value="PAS"/>
    <property type="match status" value="3"/>
</dbReference>
<protein>
    <recommendedName>
        <fullName evidence="3">histidine kinase</fullName>
        <ecNumber evidence="3">2.7.13.3</ecNumber>
    </recommendedName>
</protein>
<dbReference type="PANTHER" id="PTHR42878">
    <property type="entry name" value="TWO-COMPONENT HISTIDINE KINASE"/>
    <property type="match status" value="1"/>
</dbReference>
<reference evidence="14 15" key="1">
    <citation type="submission" date="2021-03" db="EMBL/GenBank/DDBJ databases">
        <title>Geobacter metallireducens gen. nov. sp. nov., a microorganism capable of coupling the complete oxidation of organic compounds to the reduction of iron and other metals.</title>
        <authorList>
            <person name="Li Y."/>
        </authorList>
    </citation>
    <scope>NUCLEOTIDE SEQUENCE [LARGE SCALE GENOMIC DNA]</scope>
    <source>
        <strain evidence="14 15">Jerry-YX</strain>
    </source>
</reference>
<accession>A0ABX7Q4H4</accession>
<evidence type="ECO:0000256" key="6">
    <source>
        <dbReference type="ARBA" id="ARBA00022777"/>
    </source>
</evidence>
<comment type="catalytic activity">
    <reaction evidence="1">
        <text>ATP + protein L-histidine = ADP + protein N-phospho-L-histidine.</text>
        <dbReference type="EC" id="2.7.13.3"/>
    </reaction>
</comment>
<feature type="coiled-coil region" evidence="8">
    <location>
        <begin position="653"/>
        <end position="680"/>
    </location>
</feature>
<comment type="subcellular location">
    <subcellularLocation>
        <location evidence="2">Membrane</location>
    </subcellularLocation>
</comment>
<evidence type="ECO:0000256" key="7">
    <source>
        <dbReference type="ARBA" id="ARBA00023136"/>
    </source>
</evidence>
<evidence type="ECO:0000259" key="10">
    <source>
        <dbReference type="PROSITE" id="PS50109"/>
    </source>
</evidence>
<dbReference type="InterPro" id="IPR029016">
    <property type="entry name" value="GAF-like_dom_sf"/>
</dbReference>
<dbReference type="InterPro" id="IPR035965">
    <property type="entry name" value="PAS-like_dom_sf"/>
</dbReference>
<dbReference type="CDD" id="cd06225">
    <property type="entry name" value="HAMP"/>
    <property type="match status" value="1"/>
</dbReference>
<dbReference type="Gene3D" id="3.30.450.20">
    <property type="entry name" value="PAS domain"/>
    <property type="match status" value="3"/>
</dbReference>
<dbReference type="PROSITE" id="PS50885">
    <property type="entry name" value="HAMP"/>
    <property type="match status" value="1"/>
</dbReference>
<keyword evidence="4" id="KW-0597">Phosphoprotein</keyword>
<keyword evidence="9" id="KW-1133">Transmembrane helix</keyword>
<dbReference type="Pfam" id="PF13426">
    <property type="entry name" value="PAS_9"/>
    <property type="match status" value="3"/>
</dbReference>
<evidence type="ECO:0000259" key="13">
    <source>
        <dbReference type="PROSITE" id="PS50885"/>
    </source>
</evidence>